<dbReference type="PANTHER" id="PTHR38011:SF11">
    <property type="entry name" value="2,5-DIAMINO-6-RIBOSYLAMINO-4(3H)-PYRIMIDINONE 5'-PHOSPHATE REDUCTASE"/>
    <property type="match status" value="1"/>
</dbReference>
<dbReference type="EMBL" id="JACHJT010000002">
    <property type="protein sequence ID" value="MBB4935127.1"/>
    <property type="molecule type" value="Genomic_DNA"/>
</dbReference>
<organism evidence="2 3">
    <name type="scientific">Lipingzhangella halophila</name>
    <dbReference type="NCBI Taxonomy" id="1783352"/>
    <lineage>
        <taxon>Bacteria</taxon>
        <taxon>Bacillati</taxon>
        <taxon>Actinomycetota</taxon>
        <taxon>Actinomycetes</taxon>
        <taxon>Streptosporangiales</taxon>
        <taxon>Nocardiopsidaceae</taxon>
        <taxon>Lipingzhangella</taxon>
    </lineage>
</organism>
<comment type="caution">
    <text evidence="2">The sequence shown here is derived from an EMBL/GenBank/DDBJ whole genome shotgun (WGS) entry which is preliminary data.</text>
</comment>
<dbReference type="Proteomes" id="UP000523007">
    <property type="component" value="Unassembled WGS sequence"/>
</dbReference>
<dbReference type="InterPro" id="IPR050765">
    <property type="entry name" value="Riboflavin_Biosynth_HTPR"/>
</dbReference>
<dbReference type="RefSeq" id="WP_184584904.1">
    <property type="nucleotide sequence ID" value="NZ_JACHJT010000002.1"/>
</dbReference>
<dbReference type="SUPFAM" id="SSF53597">
    <property type="entry name" value="Dihydrofolate reductase-like"/>
    <property type="match status" value="1"/>
</dbReference>
<dbReference type="InterPro" id="IPR002734">
    <property type="entry name" value="RibDG_C"/>
</dbReference>
<feature type="domain" description="Bacterial bifunctional deaminase-reductase C-terminal" evidence="1">
    <location>
        <begin position="12"/>
        <end position="171"/>
    </location>
</feature>
<evidence type="ECO:0000313" key="3">
    <source>
        <dbReference type="Proteomes" id="UP000523007"/>
    </source>
</evidence>
<proteinExistence type="predicted"/>
<name>A0A7W7W5C9_9ACTN</name>
<keyword evidence="3" id="KW-1185">Reference proteome</keyword>
<evidence type="ECO:0000313" key="2">
    <source>
        <dbReference type="EMBL" id="MBB4935127.1"/>
    </source>
</evidence>
<sequence length="179" mass="19216">MTTHPPFTGKVFVGTSVDGFIARTDGTIEWLTSRGNALDDYGFDAFIADIDTVVLGRATYEELLGFGPDMWPYGDRRIAVLSTRLETDDSRVTVYRDLDQLIAGLADSGASNVYVDGGQTIQTFLRAGLIHEITITTVPVLIGTGLALFGPLDSDVPLNHRSTKDLGAGIVQSTYTVAA</sequence>
<dbReference type="PANTHER" id="PTHR38011">
    <property type="entry name" value="DIHYDROFOLATE REDUCTASE FAMILY PROTEIN (AFU_ORTHOLOGUE AFUA_8G06820)"/>
    <property type="match status" value="1"/>
</dbReference>
<reference evidence="2 3" key="1">
    <citation type="submission" date="2020-08" db="EMBL/GenBank/DDBJ databases">
        <title>Sequencing the genomes of 1000 actinobacteria strains.</title>
        <authorList>
            <person name="Klenk H.-P."/>
        </authorList>
    </citation>
    <scope>NUCLEOTIDE SEQUENCE [LARGE SCALE GENOMIC DNA]</scope>
    <source>
        <strain evidence="2 3">DSM 102030</strain>
    </source>
</reference>
<dbReference type="GO" id="GO:0009231">
    <property type="term" value="P:riboflavin biosynthetic process"/>
    <property type="evidence" value="ECO:0007669"/>
    <property type="project" value="InterPro"/>
</dbReference>
<gene>
    <name evidence="2" type="ORF">F4561_006021</name>
</gene>
<dbReference type="Gene3D" id="3.40.430.10">
    <property type="entry name" value="Dihydrofolate Reductase, subunit A"/>
    <property type="match status" value="1"/>
</dbReference>
<evidence type="ECO:0000259" key="1">
    <source>
        <dbReference type="Pfam" id="PF01872"/>
    </source>
</evidence>
<dbReference type="Pfam" id="PF01872">
    <property type="entry name" value="RibD_C"/>
    <property type="match status" value="1"/>
</dbReference>
<dbReference type="GO" id="GO:0008703">
    <property type="term" value="F:5-amino-6-(5-phosphoribosylamino)uracil reductase activity"/>
    <property type="evidence" value="ECO:0007669"/>
    <property type="project" value="InterPro"/>
</dbReference>
<dbReference type="AlphaFoldDB" id="A0A7W7W5C9"/>
<dbReference type="InterPro" id="IPR024072">
    <property type="entry name" value="DHFR-like_dom_sf"/>
</dbReference>
<protein>
    <submittedName>
        <fullName evidence="2">Dihydrofolate reductase</fullName>
    </submittedName>
</protein>
<accession>A0A7W7W5C9</accession>